<dbReference type="AlphaFoldDB" id="A0A955LAH4"/>
<gene>
    <name evidence="1" type="ORF">KC669_03830</name>
</gene>
<dbReference type="EMBL" id="JAGQLF010000053">
    <property type="protein sequence ID" value="MCA9387137.1"/>
    <property type="molecule type" value="Genomic_DNA"/>
</dbReference>
<organism evidence="1 2">
    <name type="scientific">Candidatus Dojkabacteria bacterium</name>
    <dbReference type="NCBI Taxonomy" id="2099670"/>
    <lineage>
        <taxon>Bacteria</taxon>
        <taxon>Candidatus Dojkabacteria</taxon>
    </lineage>
</organism>
<evidence type="ECO:0000313" key="2">
    <source>
        <dbReference type="Proteomes" id="UP000714915"/>
    </source>
</evidence>
<evidence type="ECO:0000313" key="1">
    <source>
        <dbReference type="EMBL" id="MCA9387137.1"/>
    </source>
</evidence>
<accession>A0A955LAH4</accession>
<comment type="caution">
    <text evidence="1">The sequence shown here is derived from an EMBL/GenBank/DDBJ whole genome shotgun (WGS) entry which is preliminary data.</text>
</comment>
<reference evidence="1" key="2">
    <citation type="journal article" date="2021" name="Microbiome">
        <title>Successional dynamics and alternative stable states in a saline activated sludge microbial community over 9 years.</title>
        <authorList>
            <person name="Wang Y."/>
            <person name="Ye J."/>
            <person name="Ju F."/>
            <person name="Liu L."/>
            <person name="Boyd J.A."/>
            <person name="Deng Y."/>
            <person name="Parks D.H."/>
            <person name="Jiang X."/>
            <person name="Yin X."/>
            <person name="Woodcroft B.J."/>
            <person name="Tyson G.W."/>
            <person name="Hugenholtz P."/>
            <person name="Polz M.F."/>
            <person name="Zhang T."/>
        </authorList>
    </citation>
    <scope>NUCLEOTIDE SEQUENCE</scope>
    <source>
        <strain evidence="1">HKST-UBA09</strain>
    </source>
</reference>
<protein>
    <submittedName>
        <fullName evidence="1">Uncharacterized protein</fullName>
    </submittedName>
</protein>
<reference evidence="1" key="1">
    <citation type="submission" date="2020-04" db="EMBL/GenBank/DDBJ databases">
        <authorList>
            <person name="Zhang T."/>
        </authorList>
    </citation>
    <scope>NUCLEOTIDE SEQUENCE</scope>
    <source>
        <strain evidence="1">HKST-UBA09</strain>
    </source>
</reference>
<proteinExistence type="predicted"/>
<sequence>MIWTKKLEVMFLNAYLYTTQPNECTNLFWLEVFADKEINFLLESCLNILVQS</sequence>
<name>A0A955LAH4_9BACT</name>
<dbReference type="Proteomes" id="UP000714915">
    <property type="component" value="Unassembled WGS sequence"/>
</dbReference>